<dbReference type="InterPro" id="IPR036641">
    <property type="entry name" value="HPT_dom_sf"/>
</dbReference>
<proteinExistence type="predicted"/>
<evidence type="ECO:0000256" key="1">
    <source>
        <dbReference type="ARBA" id="ARBA00023012"/>
    </source>
</evidence>
<feature type="modified residue" description="Phosphohistidine" evidence="2">
    <location>
        <position position="44"/>
    </location>
</feature>
<sequence length="96" mass="10504">MPENQSRLNAIRVRFLDRLSGQRSTLERLAGIEGANDEILDIAHKIAGIAGSLGFPALSAAASEVEMLLVNERPQTLRGAQQLEQLMHQIDAAREN</sequence>
<evidence type="ECO:0000313" key="5">
    <source>
        <dbReference type="Proteomes" id="UP001202281"/>
    </source>
</evidence>
<feature type="domain" description="HPt" evidence="3">
    <location>
        <begin position="4"/>
        <end position="96"/>
    </location>
</feature>
<gene>
    <name evidence="4" type="ORF">MTR66_15020</name>
</gene>
<protein>
    <submittedName>
        <fullName evidence="4">Hpt domain-containing protein</fullName>
    </submittedName>
</protein>
<dbReference type="PROSITE" id="PS50894">
    <property type="entry name" value="HPT"/>
    <property type="match status" value="1"/>
</dbReference>
<accession>A0ABT0BSV7</accession>
<reference evidence="4 5" key="1">
    <citation type="submission" date="2022-04" db="EMBL/GenBank/DDBJ databases">
        <title>Identification of a novel bacterium isolated from mangrove sediments.</title>
        <authorList>
            <person name="Pan X."/>
        </authorList>
    </citation>
    <scope>NUCLEOTIDE SEQUENCE [LARGE SCALE GENOMIC DNA]</scope>
    <source>
        <strain evidence="4 5">B2638</strain>
    </source>
</reference>
<dbReference type="Proteomes" id="UP001202281">
    <property type="component" value="Unassembled WGS sequence"/>
</dbReference>
<keyword evidence="2" id="KW-0597">Phosphoprotein</keyword>
<evidence type="ECO:0000256" key="2">
    <source>
        <dbReference type="PROSITE-ProRule" id="PRU00110"/>
    </source>
</evidence>
<name>A0ABT0BSV7_9SPHN</name>
<dbReference type="InterPro" id="IPR008207">
    <property type="entry name" value="Sig_transdc_His_kin_Hpt_dom"/>
</dbReference>
<dbReference type="SUPFAM" id="SSF47226">
    <property type="entry name" value="Histidine-containing phosphotransfer domain, HPT domain"/>
    <property type="match status" value="1"/>
</dbReference>
<keyword evidence="1" id="KW-0902">Two-component regulatory system</keyword>
<keyword evidence="5" id="KW-1185">Reference proteome</keyword>
<comment type="caution">
    <text evidence="4">The sequence shown here is derived from an EMBL/GenBank/DDBJ whole genome shotgun (WGS) entry which is preliminary data.</text>
</comment>
<organism evidence="4 5">
    <name type="scientific">Novosphingobium beihaiensis</name>
    <dbReference type="NCBI Taxonomy" id="2930389"/>
    <lineage>
        <taxon>Bacteria</taxon>
        <taxon>Pseudomonadati</taxon>
        <taxon>Pseudomonadota</taxon>
        <taxon>Alphaproteobacteria</taxon>
        <taxon>Sphingomonadales</taxon>
        <taxon>Sphingomonadaceae</taxon>
        <taxon>Novosphingobium</taxon>
    </lineage>
</organism>
<dbReference type="Pfam" id="PF01627">
    <property type="entry name" value="Hpt"/>
    <property type="match status" value="1"/>
</dbReference>
<dbReference type="EMBL" id="JALHLG010000024">
    <property type="protein sequence ID" value="MCJ2188124.1"/>
    <property type="molecule type" value="Genomic_DNA"/>
</dbReference>
<dbReference type="Gene3D" id="1.20.120.160">
    <property type="entry name" value="HPT domain"/>
    <property type="match status" value="1"/>
</dbReference>
<evidence type="ECO:0000259" key="3">
    <source>
        <dbReference type="PROSITE" id="PS50894"/>
    </source>
</evidence>
<evidence type="ECO:0000313" key="4">
    <source>
        <dbReference type="EMBL" id="MCJ2188124.1"/>
    </source>
</evidence>
<dbReference type="RefSeq" id="WP_243922481.1">
    <property type="nucleotide sequence ID" value="NZ_JALHLG010000024.1"/>
</dbReference>